<dbReference type="RefSeq" id="WP_168141016.1">
    <property type="nucleotide sequence ID" value="NZ_CP038799.1"/>
</dbReference>
<dbReference type="InterPro" id="IPR036291">
    <property type="entry name" value="NAD(P)-bd_dom_sf"/>
</dbReference>
<dbReference type="PRINTS" id="PR00081">
    <property type="entry name" value="GDHRDH"/>
</dbReference>
<keyword evidence="3" id="KW-0520">NAD</keyword>
<dbReference type="CDD" id="cd05233">
    <property type="entry name" value="SDR_c"/>
    <property type="match status" value="1"/>
</dbReference>
<evidence type="ECO:0000256" key="2">
    <source>
        <dbReference type="ARBA" id="ARBA00023002"/>
    </source>
</evidence>
<dbReference type="EMBL" id="CP038799">
    <property type="protein sequence ID" value="QIV80290.1"/>
    <property type="molecule type" value="Genomic_DNA"/>
</dbReference>
<proteinExistence type="inferred from homology"/>
<dbReference type="NCBIfam" id="TIGR03971">
    <property type="entry name" value="SDR_subfam_1"/>
    <property type="match status" value="1"/>
</dbReference>
<keyword evidence="2" id="KW-0560">Oxidoreductase</keyword>
<sequence>MPGLLTDRVAFITGAARGQGRAHAVRMANEGADIIAVDIAGPLPPKVPYLSATSDEFAETVDLVKATGRRIFHRAVDVRDYEGLKSAVDDGVAELGRLDVIVANAGITIPEAWHDITPESFRDTIDINVTGTWNTVMAGAQHIIDGGRGGSIILVSSLAGVKMQAFMVHYTASKHAVTGMARAFAAELGKHHIRVNSVHPGPVNTAMGTGDMVGALGKAFETNPPLVQMGTPFTPNWMAEPEDIAASVAWLASDEARHISAVALSIDNGMAQF</sequence>
<evidence type="ECO:0000256" key="3">
    <source>
        <dbReference type="ARBA" id="ARBA00023027"/>
    </source>
</evidence>
<evidence type="ECO:0000313" key="5">
    <source>
        <dbReference type="EMBL" id="QIV80290.1"/>
    </source>
</evidence>
<dbReference type="PRINTS" id="PR00080">
    <property type="entry name" value="SDRFAMILY"/>
</dbReference>
<organism evidence="5 6">
    <name type="scientific">Mycolicibacterium frederiksbergense</name>
    <dbReference type="NCBI Taxonomy" id="117567"/>
    <lineage>
        <taxon>Bacteria</taxon>
        <taxon>Bacillati</taxon>
        <taxon>Actinomycetota</taxon>
        <taxon>Actinomycetes</taxon>
        <taxon>Mycobacteriales</taxon>
        <taxon>Mycobacteriaceae</taxon>
        <taxon>Mycolicibacterium</taxon>
    </lineage>
</organism>
<reference evidence="5 6" key="1">
    <citation type="submission" date="2019-04" db="EMBL/GenBank/DDBJ databases">
        <title>Draft, Whole-Genome Sequence of the Anthracene-degrading Mycobacterium frederiksbergense LB501T, Isolated from a Polycyclic Aromatic Hydrocarbon (PAH)-Contaminated Soil.</title>
        <authorList>
            <person name="Augelletti F."/>
        </authorList>
    </citation>
    <scope>NUCLEOTIDE SEQUENCE [LARGE SCALE GENOMIC DNA]</scope>
    <source>
        <strain evidence="5 6">LB 501T</strain>
    </source>
</reference>
<dbReference type="Pfam" id="PF00106">
    <property type="entry name" value="adh_short"/>
    <property type="match status" value="1"/>
</dbReference>
<comment type="similarity">
    <text evidence="1 4">Belongs to the short-chain dehydrogenases/reductases (SDR) family.</text>
</comment>
<dbReference type="FunFam" id="3.40.50.720:FF:000084">
    <property type="entry name" value="Short-chain dehydrogenase reductase"/>
    <property type="match status" value="1"/>
</dbReference>
<dbReference type="InterPro" id="IPR002347">
    <property type="entry name" value="SDR_fam"/>
</dbReference>
<dbReference type="PANTHER" id="PTHR24321">
    <property type="entry name" value="DEHYDROGENASES, SHORT CHAIN"/>
    <property type="match status" value="1"/>
</dbReference>
<gene>
    <name evidence="5" type="ORF">EXE63_04775</name>
</gene>
<dbReference type="KEGG" id="mfre:EXE63_04775"/>
<accession>A0A6H0RZB7</accession>
<dbReference type="NCBIfam" id="NF009467">
    <property type="entry name" value="PRK12826.1-3"/>
    <property type="match status" value="1"/>
</dbReference>
<name>A0A6H0RZB7_9MYCO</name>
<dbReference type="GO" id="GO:0016491">
    <property type="term" value="F:oxidoreductase activity"/>
    <property type="evidence" value="ECO:0007669"/>
    <property type="project" value="UniProtKB-KW"/>
</dbReference>
<dbReference type="SUPFAM" id="SSF51735">
    <property type="entry name" value="NAD(P)-binding Rossmann-fold domains"/>
    <property type="match status" value="1"/>
</dbReference>
<keyword evidence="6" id="KW-1185">Reference proteome</keyword>
<evidence type="ECO:0000256" key="4">
    <source>
        <dbReference type="RuleBase" id="RU000363"/>
    </source>
</evidence>
<dbReference type="InterPro" id="IPR020904">
    <property type="entry name" value="Sc_DH/Rdtase_CS"/>
</dbReference>
<protein>
    <submittedName>
        <fullName evidence="5">NAD(P)-dependent oxidoreductase</fullName>
    </submittedName>
</protein>
<dbReference type="PANTHER" id="PTHR24321:SF8">
    <property type="entry name" value="ESTRADIOL 17-BETA-DEHYDROGENASE 8-RELATED"/>
    <property type="match status" value="1"/>
</dbReference>
<dbReference type="InterPro" id="IPR023985">
    <property type="entry name" value="SDR_subfam_1"/>
</dbReference>
<dbReference type="Proteomes" id="UP000501849">
    <property type="component" value="Chromosome"/>
</dbReference>
<evidence type="ECO:0000313" key="6">
    <source>
        <dbReference type="Proteomes" id="UP000501849"/>
    </source>
</evidence>
<evidence type="ECO:0000256" key="1">
    <source>
        <dbReference type="ARBA" id="ARBA00006484"/>
    </source>
</evidence>
<dbReference type="PROSITE" id="PS00061">
    <property type="entry name" value="ADH_SHORT"/>
    <property type="match status" value="1"/>
</dbReference>
<dbReference type="Gene3D" id="3.40.50.720">
    <property type="entry name" value="NAD(P)-binding Rossmann-like Domain"/>
    <property type="match status" value="1"/>
</dbReference>
<dbReference type="AlphaFoldDB" id="A0A6H0RZB7"/>